<evidence type="ECO:0000313" key="2">
    <source>
        <dbReference type="EMBL" id="GAB1221002.1"/>
    </source>
</evidence>
<keyword evidence="3" id="KW-1185">Reference proteome</keyword>
<dbReference type="Proteomes" id="UP001628156">
    <property type="component" value="Unassembled WGS sequence"/>
</dbReference>
<dbReference type="EMBL" id="BAAFRS010000062">
    <property type="protein sequence ID" value="GAB1221002.1"/>
    <property type="molecule type" value="Genomic_DNA"/>
</dbReference>
<dbReference type="InterPro" id="IPR006571">
    <property type="entry name" value="TLDc_dom"/>
</dbReference>
<evidence type="ECO:0000313" key="3">
    <source>
        <dbReference type="Proteomes" id="UP001628156"/>
    </source>
</evidence>
<accession>A0ABQ0DDR6</accession>
<protein>
    <recommendedName>
        <fullName evidence="1">TLDc domain-containing protein</fullName>
    </recommendedName>
</protein>
<gene>
    <name evidence="2" type="ORF">ENUP19_0062G0004</name>
</gene>
<organism evidence="2 3">
    <name type="scientific">Entamoeba nuttalli</name>
    <dbReference type="NCBI Taxonomy" id="412467"/>
    <lineage>
        <taxon>Eukaryota</taxon>
        <taxon>Amoebozoa</taxon>
        <taxon>Evosea</taxon>
        <taxon>Archamoebae</taxon>
        <taxon>Mastigamoebida</taxon>
        <taxon>Entamoebidae</taxon>
        <taxon>Entamoeba</taxon>
    </lineage>
</organism>
<dbReference type="Pfam" id="PF07534">
    <property type="entry name" value="TLD"/>
    <property type="match status" value="1"/>
</dbReference>
<reference evidence="2 3" key="1">
    <citation type="journal article" date="2019" name="PLoS Negl. Trop. Dis.">
        <title>Whole genome sequencing of Entamoeba nuttalli reveals mammalian host-related molecular signatures and a novel octapeptide-repeat surface protein.</title>
        <authorList>
            <person name="Tanaka M."/>
            <person name="Makiuchi T."/>
            <person name="Komiyama T."/>
            <person name="Shiina T."/>
            <person name="Osaki K."/>
            <person name="Tachibana H."/>
        </authorList>
    </citation>
    <scope>NUCLEOTIDE SEQUENCE [LARGE SCALE GENOMIC DNA]</scope>
    <source>
        <strain evidence="2 3">P19-061405</strain>
    </source>
</reference>
<sequence>MTEIKKLQELNKFLVQCTGKNRYNVLFDSNEEELNISNLINKIRDKTGLMVVCKYGEIIFGCYNSNMLSEKDQTLYIDKDKKHFVFIFNTTTNKGEKYQKIDYQNQSLIINNTSKSAKSDSSQTHFLECYGAFILESDSNSKRSQIDYSFPGNYDVKKGVSADIFIGQKFFMYDSLTILEWL</sequence>
<name>A0ABQ0DDR6_9EUKA</name>
<proteinExistence type="predicted"/>
<comment type="caution">
    <text evidence="2">The sequence shown here is derived from an EMBL/GenBank/DDBJ whole genome shotgun (WGS) entry which is preliminary data.</text>
</comment>
<evidence type="ECO:0000259" key="1">
    <source>
        <dbReference type="Pfam" id="PF07534"/>
    </source>
</evidence>
<feature type="domain" description="TLDc" evidence="1">
    <location>
        <begin position="5"/>
        <end position="100"/>
    </location>
</feature>